<dbReference type="SUPFAM" id="SSF103190">
    <property type="entry name" value="Sensory domain-like"/>
    <property type="match status" value="2"/>
</dbReference>
<dbReference type="InterPro" id="IPR050469">
    <property type="entry name" value="Diguanylate_Cyclase"/>
</dbReference>
<keyword evidence="3 6" id="KW-0812">Transmembrane</keyword>
<evidence type="ECO:0000256" key="1">
    <source>
        <dbReference type="ARBA" id="ARBA00004651"/>
    </source>
</evidence>
<dbReference type="SMART" id="SM00267">
    <property type="entry name" value="GGDEF"/>
    <property type="match status" value="1"/>
</dbReference>
<dbReference type="OrthoDB" id="9759607at2"/>
<sequence>MKTKIKLQYLIIGVALLAFVLTSITSIWSGYKMNKTSLGDSAMETNRVYAQKLASTANGYLEETLKLLSANTLTISENIQDQNYLLKKADLIRNQTSAFNSVAIVDAQAIVLATSPQTLDLKGVKLTSAAMKQAIKKKTPLISEPYESISGRLIIFISVPIYSKNNDYLGLIGGTIYLKEDNVLSALLGTHPYEDGSTVYVVDHDGTVIYDVNSQRIGEDFSTIDVIQQGIKNDHTSIAKGENLSGQQAYIGFSHVKLANWTIFAQRPTNVAEAPAGDMVKKMIYVALPLLVFSLLVIILASYKIAKPLQRLAELTESSKSQNEAQNFKSVPAWYYEVIQLKESLILSFAYLHNQVHHLTDQSKTDPLTGLFNRRTLTEVMERWQIEDTTYSIILLDVDHFKKVNDTYGHDVGDNVLKYLAQTLKNCTRTTDFCCRYGGEEFIILLPNTTSDEAAVLAEKIRHTLEKTKSPSGEIITISAGVAEYPSMTNNPIELLKKADDALYYAKKHGRNQITIST</sequence>
<name>A0A2U3AQ76_9BACL</name>
<evidence type="ECO:0000259" key="7">
    <source>
        <dbReference type="PROSITE" id="PS50887"/>
    </source>
</evidence>
<evidence type="ECO:0000256" key="2">
    <source>
        <dbReference type="ARBA" id="ARBA00022475"/>
    </source>
</evidence>
<dbReference type="AlphaFoldDB" id="A0A2U3AQ76"/>
<dbReference type="SUPFAM" id="SSF55073">
    <property type="entry name" value="Nucleotide cyclase"/>
    <property type="match status" value="1"/>
</dbReference>
<evidence type="ECO:0000313" key="8">
    <source>
        <dbReference type="EMBL" id="PWI26674.1"/>
    </source>
</evidence>
<keyword evidence="2" id="KW-1003">Cell membrane</keyword>
<dbReference type="Gene3D" id="3.30.70.270">
    <property type="match status" value="1"/>
</dbReference>
<evidence type="ECO:0000256" key="6">
    <source>
        <dbReference type="SAM" id="Phobius"/>
    </source>
</evidence>
<dbReference type="RefSeq" id="WP_109304845.1">
    <property type="nucleotide sequence ID" value="NZ_BJUF01000002.1"/>
</dbReference>
<feature type="transmembrane region" description="Helical" evidence="6">
    <location>
        <begin position="283"/>
        <end position="303"/>
    </location>
</feature>
<dbReference type="GO" id="GO:0052621">
    <property type="term" value="F:diguanylate cyclase activity"/>
    <property type="evidence" value="ECO:0007669"/>
    <property type="project" value="TreeGrafter"/>
</dbReference>
<comment type="subcellular location">
    <subcellularLocation>
        <location evidence="1">Cell membrane</location>
        <topology evidence="1">Multi-pass membrane protein</topology>
    </subcellularLocation>
</comment>
<dbReference type="InterPro" id="IPR029787">
    <property type="entry name" value="Nucleotide_cyclase"/>
</dbReference>
<reference evidence="8 9" key="1">
    <citation type="submission" date="2018-05" db="EMBL/GenBank/DDBJ databases">
        <title>Kurthia sibirica genome sequence.</title>
        <authorList>
            <person name="Maclea K.S."/>
            <person name="Goen A.E."/>
        </authorList>
    </citation>
    <scope>NUCLEOTIDE SEQUENCE [LARGE SCALE GENOMIC DNA]</scope>
    <source>
        <strain evidence="8 9">ATCC 49154</strain>
    </source>
</reference>
<evidence type="ECO:0000313" key="9">
    <source>
        <dbReference type="Proteomes" id="UP000245938"/>
    </source>
</evidence>
<dbReference type="Pfam" id="PF00990">
    <property type="entry name" value="GGDEF"/>
    <property type="match status" value="1"/>
</dbReference>
<evidence type="ECO:0000256" key="5">
    <source>
        <dbReference type="ARBA" id="ARBA00023136"/>
    </source>
</evidence>
<dbReference type="Pfam" id="PF02743">
    <property type="entry name" value="dCache_1"/>
    <property type="match status" value="1"/>
</dbReference>
<dbReference type="PANTHER" id="PTHR45138:SF9">
    <property type="entry name" value="DIGUANYLATE CYCLASE DGCM-RELATED"/>
    <property type="match status" value="1"/>
</dbReference>
<keyword evidence="9" id="KW-1185">Reference proteome</keyword>
<feature type="domain" description="GGDEF" evidence="7">
    <location>
        <begin position="389"/>
        <end position="518"/>
    </location>
</feature>
<comment type="caution">
    <text evidence="8">The sequence shown here is derived from an EMBL/GenBank/DDBJ whole genome shotgun (WGS) entry which is preliminary data.</text>
</comment>
<dbReference type="InterPro" id="IPR033479">
    <property type="entry name" value="dCache_1"/>
</dbReference>
<gene>
    <name evidence="8" type="ORF">DEX24_02635</name>
</gene>
<keyword evidence="4 6" id="KW-1133">Transmembrane helix</keyword>
<organism evidence="8 9">
    <name type="scientific">Kurthia sibirica</name>
    <dbReference type="NCBI Taxonomy" id="202750"/>
    <lineage>
        <taxon>Bacteria</taxon>
        <taxon>Bacillati</taxon>
        <taxon>Bacillota</taxon>
        <taxon>Bacilli</taxon>
        <taxon>Bacillales</taxon>
        <taxon>Caryophanaceae</taxon>
        <taxon>Kurthia</taxon>
    </lineage>
</organism>
<dbReference type="Proteomes" id="UP000245938">
    <property type="component" value="Unassembled WGS sequence"/>
</dbReference>
<keyword evidence="5 6" id="KW-0472">Membrane</keyword>
<dbReference type="EMBL" id="QFVR01000002">
    <property type="protein sequence ID" value="PWI26674.1"/>
    <property type="molecule type" value="Genomic_DNA"/>
</dbReference>
<dbReference type="PANTHER" id="PTHR45138">
    <property type="entry name" value="REGULATORY COMPONENTS OF SENSORY TRANSDUCTION SYSTEM"/>
    <property type="match status" value="1"/>
</dbReference>
<dbReference type="GO" id="GO:0005886">
    <property type="term" value="C:plasma membrane"/>
    <property type="evidence" value="ECO:0007669"/>
    <property type="project" value="UniProtKB-SubCell"/>
</dbReference>
<evidence type="ECO:0000256" key="3">
    <source>
        <dbReference type="ARBA" id="ARBA00022692"/>
    </source>
</evidence>
<dbReference type="CDD" id="cd18773">
    <property type="entry name" value="PDC1_HK_sensor"/>
    <property type="match status" value="1"/>
</dbReference>
<evidence type="ECO:0000256" key="4">
    <source>
        <dbReference type="ARBA" id="ARBA00022989"/>
    </source>
</evidence>
<dbReference type="InterPro" id="IPR029151">
    <property type="entry name" value="Sensor-like_sf"/>
</dbReference>
<dbReference type="InterPro" id="IPR043128">
    <property type="entry name" value="Rev_trsase/Diguanyl_cyclase"/>
</dbReference>
<dbReference type="InterPro" id="IPR000160">
    <property type="entry name" value="GGDEF_dom"/>
</dbReference>
<dbReference type="Gene3D" id="3.30.450.20">
    <property type="entry name" value="PAS domain"/>
    <property type="match status" value="1"/>
</dbReference>
<dbReference type="PROSITE" id="PS50887">
    <property type="entry name" value="GGDEF"/>
    <property type="match status" value="1"/>
</dbReference>
<dbReference type="FunFam" id="3.30.70.270:FF:000001">
    <property type="entry name" value="Diguanylate cyclase domain protein"/>
    <property type="match status" value="1"/>
</dbReference>
<proteinExistence type="predicted"/>
<protein>
    <submittedName>
        <fullName evidence="8">GGDEF domain-containing protein</fullName>
    </submittedName>
</protein>
<dbReference type="CDD" id="cd01949">
    <property type="entry name" value="GGDEF"/>
    <property type="match status" value="1"/>
</dbReference>
<accession>A0A2U3AQ76</accession>
<dbReference type="NCBIfam" id="TIGR00254">
    <property type="entry name" value="GGDEF"/>
    <property type="match status" value="1"/>
</dbReference>